<protein>
    <submittedName>
        <fullName evidence="6">Glycoside hydrolase family 28 protein</fullName>
    </submittedName>
</protein>
<proteinExistence type="inferred from homology"/>
<dbReference type="AlphaFoldDB" id="A0A399CXX0"/>
<dbReference type="PANTHER" id="PTHR31339:SF9">
    <property type="entry name" value="PLASMIN AND FIBRONECTIN-BINDING PROTEIN A"/>
    <property type="match status" value="1"/>
</dbReference>
<dbReference type="GO" id="GO:0005975">
    <property type="term" value="P:carbohydrate metabolic process"/>
    <property type="evidence" value="ECO:0007669"/>
    <property type="project" value="InterPro"/>
</dbReference>
<feature type="signal peptide" evidence="5">
    <location>
        <begin position="1"/>
        <end position="16"/>
    </location>
</feature>
<dbReference type="PANTHER" id="PTHR31339">
    <property type="entry name" value="PECTIN LYASE-RELATED"/>
    <property type="match status" value="1"/>
</dbReference>
<sequence>MKILVLSTLLSISCIAAFSQQTDKKKEPSGALQILENISEPHFPEKTYEIHPDDLKKADWNDFINQKIKVCADNGGGKVVLKSGTYFCKGPVILQSNVNLHLSEGARLVFSQNPEDYLPVVFVRWEGTEAWNYSPFIYAKDLENIAITGKGVIDGNGLAPKSFRDWRSRQKEDQNKLREMGRNGVPVEERVFGKGSFLRPQLIHFIHCKNILLEGITVVDGSFWLIQPTYCRNITIRNISVESRFINNDGVDIDSSSDILIENCRFNTGDDFVAIKSGRDQDGWRVNKPSKNIVIRNSSSDNCLHGISFGSELSGGIENVYVENLVFKKIRNHGLQFKSNKDRGGYIKNIYISGIQIDTTENGISFTNQYHSYSGGNYPSLFSDIHIENLHCNVAEEEAISLEGLPEMPLQNITFENIKVKSAGKESTITHVTDLVWNNIEIGGNTSP</sequence>
<dbReference type="InterPro" id="IPR000743">
    <property type="entry name" value="Glyco_hydro_28"/>
</dbReference>
<dbReference type="SMART" id="SM00710">
    <property type="entry name" value="PbH1"/>
    <property type="match status" value="6"/>
</dbReference>
<dbReference type="SUPFAM" id="SSF51126">
    <property type="entry name" value="Pectin lyase-like"/>
    <property type="match status" value="1"/>
</dbReference>
<organism evidence="6 7">
    <name type="scientific">Mariniphaga sediminis</name>
    <dbReference type="NCBI Taxonomy" id="1628158"/>
    <lineage>
        <taxon>Bacteria</taxon>
        <taxon>Pseudomonadati</taxon>
        <taxon>Bacteroidota</taxon>
        <taxon>Bacteroidia</taxon>
        <taxon>Marinilabiliales</taxon>
        <taxon>Prolixibacteraceae</taxon>
        <taxon>Mariniphaga</taxon>
    </lineage>
</organism>
<dbReference type="InterPro" id="IPR051801">
    <property type="entry name" value="GH28_Enzymes"/>
</dbReference>
<keyword evidence="7" id="KW-1185">Reference proteome</keyword>
<dbReference type="OrthoDB" id="9795222at2"/>
<reference evidence="6 7" key="1">
    <citation type="journal article" date="2015" name="Int. J. Syst. Evol. Microbiol.">
        <title>Mariniphaga sediminis sp. nov., isolated from coastal sediment.</title>
        <authorList>
            <person name="Wang F.Q."/>
            <person name="Shen Q.Y."/>
            <person name="Chen G.J."/>
            <person name="Du Z.J."/>
        </authorList>
    </citation>
    <scope>NUCLEOTIDE SEQUENCE [LARGE SCALE GENOMIC DNA]</scope>
    <source>
        <strain evidence="6 7">SY21</strain>
    </source>
</reference>
<dbReference type="InterPro" id="IPR012334">
    <property type="entry name" value="Pectin_lyas_fold"/>
</dbReference>
<feature type="chain" id="PRO_5017263463" evidence="5">
    <location>
        <begin position="17"/>
        <end position="448"/>
    </location>
</feature>
<evidence type="ECO:0000256" key="2">
    <source>
        <dbReference type="ARBA" id="ARBA00022801"/>
    </source>
</evidence>
<comment type="caution">
    <text evidence="6">The sequence shown here is derived from an EMBL/GenBank/DDBJ whole genome shotgun (WGS) entry which is preliminary data.</text>
</comment>
<keyword evidence="3 4" id="KW-0326">Glycosidase</keyword>
<dbReference type="RefSeq" id="WP_119350672.1">
    <property type="nucleotide sequence ID" value="NZ_JBFHKJ010000004.1"/>
</dbReference>
<accession>A0A399CXX0</accession>
<evidence type="ECO:0000256" key="4">
    <source>
        <dbReference type="RuleBase" id="RU361169"/>
    </source>
</evidence>
<comment type="similarity">
    <text evidence="1 4">Belongs to the glycosyl hydrolase 28 family.</text>
</comment>
<dbReference type="Gene3D" id="2.160.20.10">
    <property type="entry name" value="Single-stranded right-handed beta-helix, Pectin lyase-like"/>
    <property type="match status" value="1"/>
</dbReference>
<gene>
    <name evidence="6" type="ORF">D1164_14240</name>
</gene>
<dbReference type="InterPro" id="IPR011050">
    <property type="entry name" value="Pectin_lyase_fold/virulence"/>
</dbReference>
<evidence type="ECO:0000313" key="7">
    <source>
        <dbReference type="Proteomes" id="UP000266441"/>
    </source>
</evidence>
<evidence type="ECO:0000256" key="5">
    <source>
        <dbReference type="SAM" id="SignalP"/>
    </source>
</evidence>
<dbReference type="EMBL" id="QWET01000010">
    <property type="protein sequence ID" value="RIH64514.1"/>
    <property type="molecule type" value="Genomic_DNA"/>
</dbReference>
<evidence type="ECO:0000313" key="6">
    <source>
        <dbReference type="EMBL" id="RIH64514.1"/>
    </source>
</evidence>
<dbReference type="Pfam" id="PF00295">
    <property type="entry name" value="Glyco_hydro_28"/>
    <property type="match status" value="1"/>
</dbReference>
<keyword evidence="5" id="KW-0732">Signal</keyword>
<name>A0A399CXX0_9BACT</name>
<dbReference type="Proteomes" id="UP000266441">
    <property type="component" value="Unassembled WGS sequence"/>
</dbReference>
<evidence type="ECO:0000256" key="3">
    <source>
        <dbReference type="ARBA" id="ARBA00023295"/>
    </source>
</evidence>
<dbReference type="InterPro" id="IPR006626">
    <property type="entry name" value="PbH1"/>
</dbReference>
<dbReference type="GO" id="GO:0004650">
    <property type="term" value="F:polygalacturonase activity"/>
    <property type="evidence" value="ECO:0007669"/>
    <property type="project" value="InterPro"/>
</dbReference>
<keyword evidence="2 4" id="KW-0378">Hydrolase</keyword>
<evidence type="ECO:0000256" key="1">
    <source>
        <dbReference type="ARBA" id="ARBA00008834"/>
    </source>
</evidence>